<reference evidence="5 6" key="1">
    <citation type="submission" date="2023-04" db="EMBL/GenBank/DDBJ databases">
        <title>Genome dynamics across the evolutionary transition to endosymbiosis.</title>
        <authorList>
            <person name="Siozios S."/>
            <person name="Nadal-Jimenez P."/>
            <person name="Azagi T."/>
            <person name="Sprong H."/>
            <person name="Frost C.L."/>
            <person name="Parratt S.R."/>
            <person name="Taylor G."/>
            <person name="Brettell L."/>
            <person name="Lew K.C."/>
            <person name="Croft L."/>
            <person name="King K.C."/>
            <person name="Brockhurst M.A."/>
            <person name="Hypsa V."/>
            <person name="Novakova E."/>
            <person name="Darby A.C."/>
            <person name="Hurst G.D.D."/>
        </authorList>
    </citation>
    <scope>NUCLEOTIDE SEQUENCE [LARGE SCALE GENOMIC DNA]</scope>
    <source>
        <strain evidence="6">aApi_AU</strain>
        <plasmid evidence="5 6">paApi_AU2</plasmid>
    </source>
</reference>
<dbReference type="CDD" id="cd06529">
    <property type="entry name" value="S24_LexA-like"/>
    <property type="match status" value="1"/>
</dbReference>
<dbReference type="Pfam" id="PF01381">
    <property type="entry name" value="HTH_3"/>
    <property type="match status" value="1"/>
</dbReference>
<keyword evidence="6" id="KW-1185">Reference proteome</keyword>
<evidence type="ECO:0000259" key="4">
    <source>
        <dbReference type="PROSITE" id="PS50943"/>
    </source>
</evidence>
<evidence type="ECO:0000256" key="1">
    <source>
        <dbReference type="ARBA" id="ARBA00023015"/>
    </source>
</evidence>
<dbReference type="InterPro" id="IPR001387">
    <property type="entry name" value="Cro/C1-type_HTH"/>
</dbReference>
<dbReference type="InterPro" id="IPR010982">
    <property type="entry name" value="Lambda_DNA-bd_dom_sf"/>
</dbReference>
<dbReference type="InterPro" id="IPR015927">
    <property type="entry name" value="Peptidase_S24_S26A/B/C"/>
</dbReference>
<geneLocation type="plasmid" evidence="5 6">
    <name>paApi_AU2</name>
</geneLocation>
<dbReference type="CDD" id="cd00093">
    <property type="entry name" value="HTH_XRE"/>
    <property type="match status" value="1"/>
</dbReference>
<dbReference type="Pfam" id="PF00717">
    <property type="entry name" value="Peptidase_S24"/>
    <property type="match status" value="1"/>
</dbReference>
<dbReference type="EMBL" id="CP123758">
    <property type="protein sequence ID" value="WGO82356.1"/>
    <property type="molecule type" value="Genomic_DNA"/>
</dbReference>
<accession>A0ABY8NZU4</accession>
<keyword evidence="1" id="KW-0805">Transcription regulation</keyword>
<keyword evidence="2" id="KW-0238">DNA-binding</keyword>
<organism evidence="5 6">
    <name type="scientific">Arsenophonus apicola</name>
    <dbReference type="NCBI Taxonomy" id="2879119"/>
    <lineage>
        <taxon>Bacteria</taxon>
        <taxon>Pseudomonadati</taxon>
        <taxon>Pseudomonadota</taxon>
        <taxon>Gammaproteobacteria</taxon>
        <taxon>Enterobacterales</taxon>
        <taxon>Morganellaceae</taxon>
        <taxon>Arsenophonus</taxon>
    </lineage>
</organism>
<dbReference type="Gene3D" id="2.10.109.10">
    <property type="entry name" value="Umud Fragment, subunit A"/>
    <property type="match status" value="1"/>
</dbReference>
<dbReference type="SUPFAM" id="SSF51306">
    <property type="entry name" value="LexA/Signal peptidase"/>
    <property type="match status" value="1"/>
</dbReference>
<dbReference type="InterPro" id="IPR036286">
    <property type="entry name" value="LexA/Signal_pep-like_sf"/>
</dbReference>
<proteinExistence type="predicted"/>
<dbReference type="PROSITE" id="PS50943">
    <property type="entry name" value="HTH_CROC1"/>
    <property type="match status" value="1"/>
</dbReference>
<evidence type="ECO:0000313" key="5">
    <source>
        <dbReference type="EMBL" id="WGO82356.1"/>
    </source>
</evidence>
<dbReference type="RefSeq" id="WP_280937080.1">
    <property type="nucleotide sequence ID" value="NZ_CP123758.1"/>
</dbReference>
<dbReference type="SUPFAM" id="SSF47413">
    <property type="entry name" value="lambda repressor-like DNA-binding domains"/>
    <property type="match status" value="1"/>
</dbReference>
<dbReference type="PANTHER" id="PTHR40661:SF3">
    <property type="entry name" value="FELS-1 PROPHAGE TRANSCRIPTIONAL REGULATOR"/>
    <property type="match status" value="1"/>
</dbReference>
<protein>
    <submittedName>
        <fullName evidence="5">S24 family peptidase</fullName>
    </submittedName>
</protein>
<sequence>MIIDDNFKSRISLARRCVKLTQGDLAKKVGVVRRQIAAYEAGNSKPREKVLIKLAAALGTTAEWLSMGIGDSPDFRNIKNTITVHEIPIYTHIQISFLNSSNNISPIGFIAAPSNASEKAFALELRGNSMISPDGNGFFDGMIITFEPNDKIDSGDLVLVDGAMKLGSTFRQLIIDQGEWYLSPLNEFYPTIKFTKEMKIIGVAIHAQYYIPKQSFVKNNINGSIRENLTNTELTTDIDSISGKKLNKIYSILQQLLNKYDQEKK</sequence>
<dbReference type="Gene3D" id="1.10.260.40">
    <property type="entry name" value="lambda repressor-like DNA-binding domains"/>
    <property type="match status" value="1"/>
</dbReference>
<gene>
    <name evidence="5" type="ORF">QG404_01065</name>
</gene>
<name>A0ABY8NZU4_9GAMM</name>
<dbReference type="SMART" id="SM00530">
    <property type="entry name" value="HTH_XRE"/>
    <property type="match status" value="1"/>
</dbReference>
<keyword evidence="3" id="KW-0804">Transcription</keyword>
<keyword evidence="5" id="KW-0614">Plasmid</keyword>
<evidence type="ECO:0000313" key="6">
    <source>
        <dbReference type="Proteomes" id="UP001231859"/>
    </source>
</evidence>
<feature type="domain" description="HTH cro/C1-type" evidence="4">
    <location>
        <begin position="19"/>
        <end position="65"/>
    </location>
</feature>
<dbReference type="PANTHER" id="PTHR40661">
    <property type="match status" value="1"/>
</dbReference>
<evidence type="ECO:0000256" key="2">
    <source>
        <dbReference type="ARBA" id="ARBA00023125"/>
    </source>
</evidence>
<dbReference type="InterPro" id="IPR039418">
    <property type="entry name" value="LexA-like"/>
</dbReference>
<dbReference type="Proteomes" id="UP001231859">
    <property type="component" value="Plasmid paApi_AU2"/>
</dbReference>
<evidence type="ECO:0000256" key="3">
    <source>
        <dbReference type="ARBA" id="ARBA00023163"/>
    </source>
</evidence>